<comment type="caution">
    <text evidence="1">The sequence shown here is derived from an EMBL/GenBank/DDBJ whole genome shotgun (WGS) entry which is preliminary data.</text>
</comment>
<gene>
    <name evidence="1" type="ORF">ZOSMA_4G01170</name>
</gene>
<evidence type="ECO:0000313" key="1">
    <source>
        <dbReference type="EMBL" id="KMZ61828.1"/>
    </source>
</evidence>
<dbReference type="Proteomes" id="UP000036987">
    <property type="component" value="Unassembled WGS sequence"/>
</dbReference>
<dbReference type="EMBL" id="LFYR01001430">
    <property type="protein sequence ID" value="KMZ61828.1"/>
    <property type="molecule type" value="Genomic_DNA"/>
</dbReference>
<organism evidence="1 2">
    <name type="scientific">Zostera marina</name>
    <name type="common">Eelgrass</name>
    <dbReference type="NCBI Taxonomy" id="29655"/>
    <lineage>
        <taxon>Eukaryota</taxon>
        <taxon>Viridiplantae</taxon>
        <taxon>Streptophyta</taxon>
        <taxon>Embryophyta</taxon>
        <taxon>Tracheophyta</taxon>
        <taxon>Spermatophyta</taxon>
        <taxon>Magnoliopsida</taxon>
        <taxon>Liliopsida</taxon>
        <taxon>Zosteraceae</taxon>
        <taxon>Zostera</taxon>
    </lineage>
</organism>
<reference evidence="2" key="1">
    <citation type="journal article" date="2016" name="Nature">
        <title>The genome of the seagrass Zostera marina reveals angiosperm adaptation to the sea.</title>
        <authorList>
            <person name="Olsen J.L."/>
            <person name="Rouze P."/>
            <person name="Verhelst B."/>
            <person name="Lin Y.-C."/>
            <person name="Bayer T."/>
            <person name="Collen J."/>
            <person name="Dattolo E."/>
            <person name="De Paoli E."/>
            <person name="Dittami S."/>
            <person name="Maumus F."/>
            <person name="Michel G."/>
            <person name="Kersting A."/>
            <person name="Lauritano C."/>
            <person name="Lohaus R."/>
            <person name="Toepel M."/>
            <person name="Tonon T."/>
            <person name="Vanneste K."/>
            <person name="Amirebrahimi M."/>
            <person name="Brakel J."/>
            <person name="Bostroem C."/>
            <person name="Chovatia M."/>
            <person name="Grimwood J."/>
            <person name="Jenkins J.W."/>
            <person name="Jueterbock A."/>
            <person name="Mraz A."/>
            <person name="Stam W.T."/>
            <person name="Tice H."/>
            <person name="Bornberg-Bauer E."/>
            <person name="Green P.J."/>
            <person name="Pearson G.A."/>
            <person name="Procaccini G."/>
            <person name="Duarte C.M."/>
            <person name="Schmutz J."/>
            <person name="Reusch T.B.H."/>
            <person name="Van de Peer Y."/>
        </authorList>
    </citation>
    <scope>NUCLEOTIDE SEQUENCE [LARGE SCALE GENOMIC DNA]</scope>
    <source>
        <strain evidence="2">cv. Finnish</strain>
    </source>
</reference>
<name>A0A0K9NYP4_ZOSMR</name>
<evidence type="ECO:0000313" key="2">
    <source>
        <dbReference type="Proteomes" id="UP000036987"/>
    </source>
</evidence>
<dbReference type="AlphaFoldDB" id="A0A0K9NYP4"/>
<keyword evidence="2" id="KW-1185">Reference proteome</keyword>
<proteinExistence type="predicted"/>
<accession>A0A0K9NYP4</accession>
<sequence length="104" mass="11588">MKGWKKKSKSSLFKVGPTRVKIHRIQNLSSLAISDLCMGRLTGLKPIKTKPLGLGCYLRLVYPLLLECLTASIVLAKLAVGDAELETFWSIFKICFSQLKTFDA</sequence>
<protein>
    <submittedName>
        <fullName evidence="1">Uncharacterized protein</fullName>
    </submittedName>
</protein>